<dbReference type="AlphaFoldDB" id="A0A8K0D4Q7"/>
<keyword evidence="7" id="KW-1185">Reference proteome</keyword>
<keyword evidence="2" id="KW-0963">Cytoplasm</keyword>
<dbReference type="GO" id="GO:0005737">
    <property type="term" value="C:cytoplasm"/>
    <property type="evidence" value="ECO:0007669"/>
    <property type="project" value="UniProtKB-SubCell"/>
</dbReference>
<dbReference type="GO" id="GO:0046600">
    <property type="term" value="P:negative regulation of centriole replication"/>
    <property type="evidence" value="ECO:0007669"/>
    <property type="project" value="TreeGrafter"/>
</dbReference>
<feature type="region of interest" description="Disordered" evidence="4">
    <location>
        <begin position="390"/>
        <end position="448"/>
    </location>
</feature>
<dbReference type="InterPro" id="IPR042791">
    <property type="entry name" value="CDK5RAP2"/>
</dbReference>
<evidence type="ECO:0000313" key="7">
    <source>
        <dbReference type="Proteomes" id="UP000801492"/>
    </source>
</evidence>
<feature type="compositionally biased region" description="Polar residues" evidence="4">
    <location>
        <begin position="439"/>
        <end position="448"/>
    </location>
</feature>
<dbReference type="GO" id="GO:0008017">
    <property type="term" value="F:microtubule binding"/>
    <property type="evidence" value="ECO:0007669"/>
    <property type="project" value="TreeGrafter"/>
</dbReference>
<evidence type="ECO:0000256" key="4">
    <source>
        <dbReference type="SAM" id="MobiDB-lite"/>
    </source>
</evidence>
<dbReference type="InterPro" id="IPR012943">
    <property type="entry name" value="Cnn_1N"/>
</dbReference>
<evidence type="ECO:0000256" key="2">
    <source>
        <dbReference type="ARBA" id="ARBA00022490"/>
    </source>
</evidence>
<dbReference type="PANTHER" id="PTHR46930:SF1">
    <property type="entry name" value="CDK5 REGULATORY SUBUNIT-ASSOCIATED PROTEIN 2"/>
    <property type="match status" value="1"/>
</dbReference>
<feature type="compositionally biased region" description="Polar residues" evidence="4">
    <location>
        <begin position="413"/>
        <end position="431"/>
    </location>
</feature>
<dbReference type="Proteomes" id="UP000801492">
    <property type="component" value="Unassembled WGS sequence"/>
</dbReference>
<evidence type="ECO:0000256" key="1">
    <source>
        <dbReference type="ARBA" id="ARBA00004496"/>
    </source>
</evidence>
<gene>
    <name evidence="6" type="ORF">ILUMI_09194</name>
</gene>
<dbReference type="GO" id="GO:0035371">
    <property type="term" value="C:microtubule plus-end"/>
    <property type="evidence" value="ECO:0007669"/>
    <property type="project" value="TreeGrafter"/>
</dbReference>
<dbReference type="PANTHER" id="PTHR46930">
    <property type="entry name" value="CDK5 REGULATORY SUBUNIT-ASSOCIATED PROTEIN 2"/>
    <property type="match status" value="1"/>
</dbReference>
<evidence type="ECO:0000256" key="3">
    <source>
        <dbReference type="SAM" id="Coils"/>
    </source>
</evidence>
<sequence>MKKSHETGGSLRSLDSCSSSDLDSDVLAKVSDMGLRSPGAVTSGRSVKEIDEQLTNLRKENFNLKLRIYFLEERMGANFNTDKEDAIKKNIELMVELENVRKDLEDKQELLCQAAKAMEIEEEEKKKEIIIRDQEILELKEALDEVRNQLQSVVQKNEESKELGLCAEAFDLNLKENSTADIVKKLQNTIKDLQVELSKERERADHFENIMELAESAHVRCKSLETEVEDRESKLTNLTCELEESGTKIMSFNQRIEALEEELSEKTTQLQNTVIELRQKDRELKEHQTEMQELNKLCLATQQQNEKSERKVEKYKAMLLQSETKNHEMMTYIDTLKNKIQNLEIRLEAALDEVKKANSKTETVISTDQKAKSNNTDVALFSVRNPMSICETPKSSSKSSPKIINRSPKSVHSKSLSKSTMSIKSQPNIDSHSQEVPESKSVTPTEISSEIHLSNEELLELKKNHYKACKMLKAMIQRKGEYVEQIEKLQALVVEKGSEIESLQTKIVELTESNNALAAGQKKKSIQELVSELNLTASSNPAANKEFWVYVMSSIQALVPYLQEIK</sequence>
<dbReference type="GO" id="GO:0043015">
    <property type="term" value="F:gamma-tubulin binding"/>
    <property type="evidence" value="ECO:0007669"/>
    <property type="project" value="TreeGrafter"/>
</dbReference>
<accession>A0A8K0D4Q7</accession>
<evidence type="ECO:0000259" key="5">
    <source>
        <dbReference type="Pfam" id="PF07989"/>
    </source>
</evidence>
<feature type="domain" description="Centrosomin N-terminal motif 1" evidence="5">
    <location>
        <begin position="46"/>
        <end position="119"/>
    </location>
</feature>
<feature type="coiled-coil region" evidence="3">
    <location>
        <begin position="472"/>
        <end position="506"/>
    </location>
</feature>
<comment type="caution">
    <text evidence="6">The sequence shown here is derived from an EMBL/GenBank/DDBJ whole genome shotgun (WGS) entry which is preliminary data.</text>
</comment>
<feature type="region of interest" description="Disordered" evidence="4">
    <location>
        <begin position="1"/>
        <end position="21"/>
    </location>
</feature>
<feature type="compositionally biased region" description="Low complexity" evidence="4">
    <location>
        <begin position="10"/>
        <end position="21"/>
    </location>
</feature>
<evidence type="ECO:0000313" key="6">
    <source>
        <dbReference type="EMBL" id="KAF2896987.1"/>
    </source>
</evidence>
<dbReference type="OrthoDB" id="10255000at2759"/>
<dbReference type="Pfam" id="PF07989">
    <property type="entry name" value="Cnn_1N"/>
    <property type="match status" value="1"/>
</dbReference>
<dbReference type="GO" id="GO:0097431">
    <property type="term" value="C:mitotic spindle pole"/>
    <property type="evidence" value="ECO:0007669"/>
    <property type="project" value="TreeGrafter"/>
</dbReference>
<keyword evidence="3" id="KW-0175">Coiled coil</keyword>
<feature type="coiled-coil region" evidence="3">
    <location>
        <begin position="47"/>
        <end position="360"/>
    </location>
</feature>
<feature type="compositionally biased region" description="Low complexity" evidence="4">
    <location>
        <begin position="390"/>
        <end position="410"/>
    </location>
</feature>
<organism evidence="6 7">
    <name type="scientific">Ignelater luminosus</name>
    <name type="common">Cucubano</name>
    <name type="synonym">Pyrophorus luminosus</name>
    <dbReference type="NCBI Taxonomy" id="2038154"/>
    <lineage>
        <taxon>Eukaryota</taxon>
        <taxon>Metazoa</taxon>
        <taxon>Ecdysozoa</taxon>
        <taxon>Arthropoda</taxon>
        <taxon>Hexapoda</taxon>
        <taxon>Insecta</taxon>
        <taxon>Pterygota</taxon>
        <taxon>Neoptera</taxon>
        <taxon>Endopterygota</taxon>
        <taxon>Coleoptera</taxon>
        <taxon>Polyphaga</taxon>
        <taxon>Elateriformia</taxon>
        <taxon>Elateroidea</taxon>
        <taxon>Elateridae</taxon>
        <taxon>Agrypninae</taxon>
        <taxon>Pyrophorini</taxon>
        <taxon>Ignelater</taxon>
    </lineage>
</organism>
<protein>
    <recommendedName>
        <fullName evidence="5">Centrosomin N-terminal motif 1 domain-containing protein</fullName>
    </recommendedName>
</protein>
<dbReference type="GO" id="GO:0000242">
    <property type="term" value="C:pericentriolar material"/>
    <property type="evidence" value="ECO:0007669"/>
    <property type="project" value="TreeGrafter"/>
</dbReference>
<dbReference type="EMBL" id="VTPC01004579">
    <property type="protein sequence ID" value="KAF2896987.1"/>
    <property type="molecule type" value="Genomic_DNA"/>
</dbReference>
<dbReference type="GO" id="GO:0000132">
    <property type="term" value="P:establishment of mitotic spindle orientation"/>
    <property type="evidence" value="ECO:0007669"/>
    <property type="project" value="TreeGrafter"/>
</dbReference>
<comment type="subcellular location">
    <subcellularLocation>
        <location evidence="1">Cytoplasm</location>
    </subcellularLocation>
</comment>
<name>A0A8K0D4Q7_IGNLU</name>
<dbReference type="GO" id="GO:0001578">
    <property type="term" value="P:microtubule bundle formation"/>
    <property type="evidence" value="ECO:0007669"/>
    <property type="project" value="TreeGrafter"/>
</dbReference>
<dbReference type="GO" id="GO:0007099">
    <property type="term" value="P:centriole replication"/>
    <property type="evidence" value="ECO:0007669"/>
    <property type="project" value="TreeGrafter"/>
</dbReference>
<proteinExistence type="predicted"/>
<dbReference type="GO" id="GO:0090266">
    <property type="term" value="P:regulation of mitotic cell cycle spindle assembly checkpoint"/>
    <property type="evidence" value="ECO:0007669"/>
    <property type="project" value="TreeGrafter"/>
</dbReference>
<reference evidence="6" key="1">
    <citation type="submission" date="2019-08" db="EMBL/GenBank/DDBJ databases">
        <title>The genome of the North American firefly Photinus pyralis.</title>
        <authorList>
            <consortium name="Photinus pyralis genome working group"/>
            <person name="Fallon T.R."/>
            <person name="Sander Lower S.E."/>
            <person name="Weng J.-K."/>
        </authorList>
    </citation>
    <scope>NUCLEOTIDE SEQUENCE</scope>
    <source>
        <strain evidence="6">TRF0915ILg1</strain>
        <tissue evidence="6">Whole body</tissue>
    </source>
</reference>
<dbReference type="GO" id="GO:0007059">
    <property type="term" value="P:chromosome segregation"/>
    <property type="evidence" value="ECO:0007669"/>
    <property type="project" value="TreeGrafter"/>
</dbReference>